<dbReference type="Pfam" id="PF00269">
    <property type="entry name" value="SASP"/>
    <property type="match status" value="1"/>
</dbReference>
<dbReference type="PANTHER" id="PTHR36107:SF1">
    <property type="entry name" value="SMALL, ACID-SOLUBLE SPORE PROTEIN A"/>
    <property type="match status" value="1"/>
</dbReference>
<comment type="caution">
    <text evidence="3">The sequence shown here is derived from an EMBL/GenBank/DDBJ whole genome shotgun (WGS) entry which is preliminary data.</text>
</comment>
<protein>
    <submittedName>
        <fullName evidence="3">Alpha/beta-type small acid-soluble spore protein</fullName>
    </submittedName>
</protein>
<name>A0ABT1SF98_9FIRM</name>
<dbReference type="InterPro" id="IPR050847">
    <property type="entry name" value="SASP_DNA-binding"/>
</dbReference>
<organism evidence="3 4">
    <name type="scientific">Tissierella carlieri</name>
    <dbReference type="NCBI Taxonomy" id="689904"/>
    <lineage>
        <taxon>Bacteria</taxon>
        <taxon>Bacillati</taxon>
        <taxon>Bacillota</taxon>
        <taxon>Tissierellia</taxon>
        <taxon>Tissierellales</taxon>
        <taxon>Tissierellaceae</taxon>
        <taxon>Tissierella</taxon>
    </lineage>
</organism>
<evidence type="ECO:0000313" key="3">
    <source>
        <dbReference type="EMBL" id="MCQ4924617.1"/>
    </source>
</evidence>
<dbReference type="InterPro" id="IPR018126">
    <property type="entry name" value="SASP_alpha/beta-type_CS"/>
</dbReference>
<dbReference type="EMBL" id="JANGAC010000014">
    <property type="protein sequence ID" value="MCQ4924617.1"/>
    <property type="molecule type" value="Genomic_DNA"/>
</dbReference>
<comment type="similarity">
    <text evidence="1">Belongs to the alpha/beta-type SASP family.</text>
</comment>
<evidence type="ECO:0000313" key="4">
    <source>
        <dbReference type="Proteomes" id="UP001524478"/>
    </source>
</evidence>
<sequence>MLAKRPLNSNAVKALEEMKMEIANEMGLSNNLSNLDPIENIFTAGTVGGMMTKKLVEMGQKQLIDK</sequence>
<gene>
    <name evidence="3" type="ORF">NE686_16055</name>
</gene>
<dbReference type="Proteomes" id="UP001524478">
    <property type="component" value="Unassembled WGS sequence"/>
</dbReference>
<dbReference type="InterPro" id="IPR001448">
    <property type="entry name" value="SASP_alpha/beta-type"/>
</dbReference>
<keyword evidence="2" id="KW-0238">DNA-binding</keyword>
<reference evidence="3 4" key="1">
    <citation type="submission" date="2022-06" db="EMBL/GenBank/DDBJ databases">
        <title>Isolation of gut microbiota from human fecal samples.</title>
        <authorList>
            <person name="Pamer E.G."/>
            <person name="Barat B."/>
            <person name="Waligurski E."/>
            <person name="Medina S."/>
            <person name="Paddock L."/>
            <person name="Mostad J."/>
        </authorList>
    </citation>
    <scope>NUCLEOTIDE SEQUENCE [LARGE SCALE GENOMIC DNA]</scope>
    <source>
        <strain evidence="3 4">DFI.7.95</strain>
    </source>
</reference>
<dbReference type="Gene3D" id="6.10.10.80">
    <property type="entry name" value="Small, acid-soluble spore protein, alpha/beta type-like"/>
    <property type="match status" value="1"/>
</dbReference>
<evidence type="ECO:0000256" key="2">
    <source>
        <dbReference type="ARBA" id="ARBA00023125"/>
    </source>
</evidence>
<keyword evidence="4" id="KW-1185">Reference proteome</keyword>
<dbReference type="PROSITE" id="PS00304">
    <property type="entry name" value="SASP_1"/>
    <property type="match status" value="1"/>
</dbReference>
<dbReference type="InterPro" id="IPR038300">
    <property type="entry name" value="SASP_sf_alpha/beta"/>
</dbReference>
<evidence type="ECO:0000256" key="1">
    <source>
        <dbReference type="ARBA" id="ARBA00005442"/>
    </source>
</evidence>
<proteinExistence type="inferred from homology"/>
<accession>A0ABT1SF98</accession>
<dbReference type="PANTHER" id="PTHR36107">
    <property type="entry name" value="SMALL, ACID-SOLUBLE SPORE PROTEIN A"/>
    <property type="match status" value="1"/>
</dbReference>